<reference evidence="4 5" key="3">
    <citation type="submission" date="2019-11" db="EMBL/GenBank/DDBJ databases">
        <title>Type strains purchased from KCTC, JCM and DSMZ.</title>
        <authorList>
            <person name="Lu H."/>
        </authorList>
    </citation>
    <scope>NUCLEOTIDE SEQUENCE [LARGE SCALE GENOMIC DNA]</scope>
    <source>
        <strain evidence="4 5">KCTC 52429</strain>
    </source>
</reference>
<proteinExistence type="predicted"/>
<feature type="region of interest" description="Disordered" evidence="1">
    <location>
        <begin position="97"/>
        <end position="168"/>
    </location>
</feature>
<dbReference type="InterPro" id="IPR028974">
    <property type="entry name" value="TSP_type-3_rpt"/>
</dbReference>
<dbReference type="Gene3D" id="4.10.1080.10">
    <property type="entry name" value="TSP type-3 repeat"/>
    <property type="match status" value="1"/>
</dbReference>
<evidence type="ECO:0000313" key="5">
    <source>
        <dbReference type="Proteomes" id="UP000430634"/>
    </source>
</evidence>
<dbReference type="AlphaFoldDB" id="A0A6I3T6R1"/>
<sequence length="168" mass="19458">MKKLLIAAMLAASVGTVAVPLTASADVIVVRKAPPEPRHEHVPAARRGYVWTPGYWDWNGRRHVWHKGQYVRARAGYHYNAPAWHERDGRWEFSRAEWRRGDGDRDGDGIPNRVDRDRNGDGIPNHLQQNDRQRDRDRDGVPNRVDRDRDGDGVPNRHDDRPDNPNRR</sequence>
<feature type="compositionally biased region" description="Basic and acidic residues" evidence="1">
    <location>
        <begin position="97"/>
        <end position="120"/>
    </location>
</feature>
<feature type="chain" id="PRO_5026292465" evidence="2">
    <location>
        <begin position="26"/>
        <end position="168"/>
    </location>
</feature>
<protein>
    <submittedName>
        <fullName evidence="4">BcpO-related WXXGXW repeat protein</fullName>
    </submittedName>
</protein>
<dbReference type="InterPro" id="IPR024447">
    <property type="entry name" value="YXWGXW_rpt"/>
</dbReference>
<organism evidence="4 5">
    <name type="scientific">Pseudoduganella buxea</name>
    <dbReference type="NCBI Taxonomy" id="1949069"/>
    <lineage>
        <taxon>Bacteria</taxon>
        <taxon>Pseudomonadati</taxon>
        <taxon>Pseudomonadota</taxon>
        <taxon>Betaproteobacteria</taxon>
        <taxon>Burkholderiales</taxon>
        <taxon>Oxalobacteraceae</taxon>
        <taxon>Telluria group</taxon>
        <taxon>Pseudoduganella</taxon>
    </lineage>
</organism>
<keyword evidence="2" id="KW-0732">Signal</keyword>
<keyword evidence="6" id="KW-1185">Reference proteome</keyword>
<dbReference type="EMBL" id="BMKG01000029">
    <property type="protein sequence ID" value="GGC20741.1"/>
    <property type="molecule type" value="Genomic_DNA"/>
</dbReference>
<evidence type="ECO:0000313" key="4">
    <source>
        <dbReference type="EMBL" id="MTV55187.1"/>
    </source>
</evidence>
<dbReference type="Pfam" id="PF12779">
    <property type="entry name" value="WXXGXW"/>
    <property type="match status" value="1"/>
</dbReference>
<gene>
    <name evidence="3" type="ORF">GCM10011572_47700</name>
    <name evidence="4" type="ORF">GM672_20885</name>
</gene>
<evidence type="ECO:0000313" key="3">
    <source>
        <dbReference type="EMBL" id="GGC20741.1"/>
    </source>
</evidence>
<evidence type="ECO:0000256" key="1">
    <source>
        <dbReference type="SAM" id="MobiDB-lite"/>
    </source>
</evidence>
<dbReference type="GO" id="GO:0005509">
    <property type="term" value="F:calcium ion binding"/>
    <property type="evidence" value="ECO:0007669"/>
    <property type="project" value="InterPro"/>
</dbReference>
<reference evidence="3" key="1">
    <citation type="journal article" date="2014" name="Int. J. Syst. Evol. Microbiol.">
        <title>Complete genome of a new Firmicutes species belonging to the dominant human colonic microbiota ('Ruminococcus bicirculans') reveals two chromosomes and a selective capacity to utilize plant glucans.</title>
        <authorList>
            <consortium name="NISC Comparative Sequencing Program"/>
            <person name="Wegmann U."/>
            <person name="Louis P."/>
            <person name="Goesmann A."/>
            <person name="Henrissat B."/>
            <person name="Duncan S.H."/>
            <person name="Flint H.J."/>
        </authorList>
    </citation>
    <scope>NUCLEOTIDE SEQUENCE</scope>
    <source>
        <strain evidence="3">CGMCC 1.15931</strain>
    </source>
</reference>
<comment type="caution">
    <text evidence="4">The sequence shown here is derived from an EMBL/GenBank/DDBJ whole genome shotgun (WGS) entry which is preliminary data.</text>
</comment>
<dbReference type="OrthoDB" id="121499at2"/>
<feature type="signal peptide" evidence="2">
    <location>
        <begin position="1"/>
        <end position="25"/>
    </location>
</feature>
<evidence type="ECO:0000256" key="2">
    <source>
        <dbReference type="SAM" id="SignalP"/>
    </source>
</evidence>
<dbReference type="SUPFAM" id="SSF103647">
    <property type="entry name" value="TSP type-3 repeat"/>
    <property type="match status" value="1"/>
</dbReference>
<name>A0A6I3T6R1_9BURK</name>
<evidence type="ECO:0000313" key="6">
    <source>
        <dbReference type="Proteomes" id="UP000622638"/>
    </source>
</evidence>
<reference evidence="6" key="2">
    <citation type="journal article" date="2019" name="Int. J. Syst. Evol. Microbiol.">
        <title>The Global Catalogue of Microorganisms (GCM) 10K type strain sequencing project: providing services to taxonomists for standard genome sequencing and annotation.</title>
        <authorList>
            <consortium name="The Broad Institute Genomics Platform"/>
            <consortium name="The Broad Institute Genome Sequencing Center for Infectious Disease"/>
            <person name="Wu L."/>
            <person name="Ma J."/>
        </authorList>
    </citation>
    <scope>NUCLEOTIDE SEQUENCE [LARGE SCALE GENOMIC DNA]</scope>
    <source>
        <strain evidence="6">CGMCC 1.15931</strain>
    </source>
</reference>
<accession>A0A6I3T6R1</accession>
<dbReference type="EMBL" id="WNKZ01000074">
    <property type="protein sequence ID" value="MTV55187.1"/>
    <property type="molecule type" value="Genomic_DNA"/>
</dbReference>
<dbReference type="RefSeq" id="WP_155472462.1">
    <property type="nucleotide sequence ID" value="NZ_BMKG01000029.1"/>
</dbReference>
<reference evidence="3" key="4">
    <citation type="submission" date="2024-05" db="EMBL/GenBank/DDBJ databases">
        <authorList>
            <person name="Sun Q."/>
            <person name="Zhou Y."/>
        </authorList>
    </citation>
    <scope>NUCLEOTIDE SEQUENCE</scope>
    <source>
        <strain evidence="3">CGMCC 1.15931</strain>
    </source>
</reference>
<dbReference type="Proteomes" id="UP000622638">
    <property type="component" value="Unassembled WGS sequence"/>
</dbReference>
<feature type="compositionally biased region" description="Basic and acidic residues" evidence="1">
    <location>
        <begin position="129"/>
        <end position="168"/>
    </location>
</feature>
<dbReference type="Proteomes" id="UP000430634">
    <property type="component" value="Unassembled WGS sequence"/>
</dbReference>